<name>A0A9P8IFP9_9PEZI</name>
<dbReference type="OrthoDB" id="1640476at2759"/>
<dbReference type="Pfam" id="PF16455">
    <property type="entry name" value="UBD"/>
    <property type="match status" value="1"/>
</dbReference>
<organism evidence="3 4">
    <name type="scientific">Glutinoglossum americanum</name>
    <dbReference type="NCBI Taxonomy" id="1670608"/>
    <lineage>
        <taxon>Eukaryota</taxon>
        <taxon>Fungi</taxon>
        <taxon>Dikarya</taxon>
        <taxon>Ascomycota</taxon>
        <taxon>Pezizomycotina</taxon>
        <taxon>Geoglossomycetes</taxon>
        <taxon>Geoglossales</taxon>
        <taxon>Geoglossaceae</taxon>
        <taxon>Glutinoglossum</taxon>
    </lineage>
</organism>
<sequence>MSSVGCCLSSARSQSSPYDHDGPRDDESSRAIANTGAQEDIGAGPASAHHRQQGNGQGNGRVGIATQPRRPLGLGEHFNQPLKRHVWTAQRQWTREQLDREREEYFDTRVTGRQETWSAIRMAVEAMTEDLDTAQTILDAAGITIPTGDLVEGAYDEFGNYYTVPEQCLSDPLNIVATLDNTMSSLKIADDEDDEDENLDTDEDEIERRREEKGKKVVHAAEMYTVKARLSDRGGPDVQIGLGKDQSVRVLARKVQEEAGVSTFFLDVVAHGTWLADFEHE</sequence>
<protein>
    <recommendedName>
        <fullName evidence="2">DC-UbP/UBTD2 N-terminal domain-containing protein</fullName>
    </recommendedName>
</protein>
<evidence type="ECO:0000259" key="2">
    <source>
        <dbReference type="Pfam" id="PF16455"/>
    </source>
</evidence>
<keyword evidence="4" id="KW-1185">Reference proteome</keyword>
<dbReference type="Proteomes" id="UP000698800">
    <property type="component" value="Unassembled WGS sequence"/>
</dbReference>
<feature type="compositionally biased region" description="Basic and acidic residues" evidence="1">
    <location>
        <begin position="18"/>
        <end position="29"/>
    </location>
</feature>
<feature type="compositionally biased region" description="Acidic residues" evidence="1">
    <location>
        <begin position="191"/>
        <end position="205"/>
    </location>
</feature>
<proteinExistence type="predicted"/>
<dbReference type="EMBL" id="JAGHQL010000011">
    <property type="protein sequence ID" value="KAH0544972.1"/>
    <property type="molecule type" value="Genomic_DNA"/>
</dbReference>
<evidence type="ECO:0000256" key="1">
    <source>
        <dbReference type="SAM" id="MobiDB-lite"/>
    </source>
</evidence>
<dbReference type="InterPro" id="IPR038169">
    <property type="entry name" value="DC-UbP/UBTD2_N_sf"/>
</dbReference>
<feature type="domain" description="DC-UbP/UBTD2 N-terminal" evidence="2">
    <location>
        <begin position="79"/>
        <end position="177"/>
    </location>
</feature>
<evidence type="ECO:0000313" key="3">
    <source>
        <dbReference type="EMBL" id="KAH0544972.1"/>
    </source>
</evidence>
<dbReference type="Gene3D" id="1.20.225.20">
    <property type="entry name" value="Ub domain-containing protein, DC-UbP/UBTD2, N-terminal domain"/>
    <property type="match status" value="1"/>
</dbReference>
<gene>
    <name evidence="3" type="ORF">FGG08_000898</name>
</gene>
<dbReference type="InterPro" id="IPR039869">
    <property type="entry name" value="UBTD1/2"/>
</dbReference>
<reference evidence="3" key="1">
    <citation type="submission" date="2021-03" db="EMBL/GenBank/DDBJ databases">
        <title>Comparative genomics and phylogenomic investigation of the class Geoglossomycetes provide insights into ecological specialization and systematics.</title>
        <authorList>
            <person name="Melie T."/>
            <person name="Pirro S."/>
            <person name="Miller A.N."/>
            <person name="Quandt A."/>
        </authorList>
    </citation>
    <scope>NUCLEOTIDE SEQUENCE</scope>
    <source>
        <strain evidence="3">GBOQ0MN5Z8</strain>
    </source>
</reference>
<dbReference type="InterPro" id="IPR032752">
    <property type="entry name" value="DC-UbP/UBTD2_N"/>
</dbReference>
<comment type="caution">
    <text evidence="3">The sequence shown here is derived from an EMBL/GenBank/DDBJ whole genome shotgun (WGS) entry which is preliminary data.</text>
</comment>
<feature type="region of interest" description="Disordered" evidence="1">
    <location>
        <begin position="191"/>
        <end position="213"/>
    </location>
</feature>
<dbReference type="AlphaFoldDB" id="A0A9P8IFP9"/>
<evidence type="ECO:0000313" key="4">
    <source>
        <dbReference type="Proteomes" id="UP000698800"/>
    </source>
</evidence>
<accession>A0A9P8IFP9</accession>
<feature type="region of interest" description="Disordered" evidence="1">
    <location>
        <begin position="1"/>
        <end position="77"/>
    </location>
</feature>
<dbReference type="PANTHER" id="PTHR13609">
    <property type="entry name" value="UBIQUITIN DOMAIN CONTAINING 1 PROTEIN-RELATED"/>
    <property type="match status" value="1"/>
</dbReference>